<feature type="domain" description="C2H2-type" evidence="10">
    <location>
        <begin position="1102"/>
        <end position="1129"/>
    </location>
</feature>
<feature type="domain" description="C2H2-type" evidence="10">
    <location>
        <begin position="702"/>
        <end position="730"/>
    </location>
</feature>
<evidence type="ECO:0000256" key="6">
    <source>
        <dbReference type="ARBA" id="ARBA00023125"/>
    </source>
</evidence>
<feature type="domain" description="C2H2-type" evidence="10">
    <location>
        <begin position="1220"/>
        <end position="1247"/>
    </location>
</feature>
<dbReference type="RefSeq" id="XP_035678374.1">
    <property type="nucleotide sequence ID" value="XM_035822481.1"/>
</dbReference>
<dbReference type="GO" id="GO:0008270">
    <property type="term" value="F:zinc ion binding"/>
    <property type="evidence" value="ECO:0007669"/>
    <property type="project" value="UniProtKB-KW"/>
</dbReference>
<dbReference type="Proteomes" id="UP000001554">
    <property type="component" value="Chromosome 6"/>
</dbReference>
<dbReference type="FunFam" id="3.30.160.60:FF:000145">
    <property type="entry name" value="Zinc finger protein 574"/>
    <property type="match status" value="1"/>
</dbReference>
<evidence type="ECO:0000256" key="5">
    <source>
        <dbReference type="ARBA" id="ARBA00022833"/>
    </source>
</evidence>
<feature type="domain" description="C2H2-type" evidence="10">
    <location>
        <begin position="164"/>
        <end position="191"/>
    </location>
</feature>
<feature type="domain" description="C2H2-type" evidence="10">
    <location>
        <begin position="761"/>
        <end position="788"/>
    </location>
</feature>
<evidence type="ECO:0000256" key="3">
    <source>
        <dbReference type="ARBA" id="ARBA00022737"/>
    </source>
</evidence>
<feature type="compositionally biased region" description="Basic residues" evidence="9">
    <location>
        <begin position="1"/>
        <end position="11"/>
    </location>
</feature>
<evidence type="ECO:0000313" key="12">
    <source>
        <dbReference type="RefSeq" id="XP_035678374.1"/>
    </source>
</evidence>
<reference evidence="12" key="2">
    <citation type="submission" date="2025-08" db="UniProtKB">
        <authorList>
            <consortium name="RefSeq"/>
        </authorList>
    </citation>
    <scope>IDENTIFICATION</scope>
    <source>
        <strain evidence="12">S238N-H82</strain>
        <tissue evidence="12">Testes</tissue>
    </source>
</reference>
<feature type="domain" description="C2H2-type" evidence="10">
    <location>
        <begin position="1190"/>
        <end position="1217"/>
    </location>
</feature>
<feature type="domain" description="C2H2-type" evidence="10">
    <location>
        <begin position="644"/>
        <end position="666"/>
    </location>
</feature>
<feature type="domain" description="C2H2-type" evidence="10">
    <location>
        <begin position="896"/>
        <end position="924"/>
    </location>
</feature>
<dbReference type="Pfam" id="PF13912">
    <property type="entry name" value="zf-C2H2_6"/>
    <property type="match status" value="2"/>
</dbReference>
<organism evidence="11 12">
    <name type="scientific">Branchiostoma floridae</name>
    <name type="common">Florida lancelet</name>
    <name type="synonym">Amphioxus</name>
    <dbReference type="NCBI Taxonomy" id="7739"/>
    <lineage>
        <taxon>Eukaryota</taxon>
        <taxon>Metazoa</taxon>
        <taxon>Chordata</taxon>
        <taxon>Cephalochordata</taxon>
        <taxon>Leptocardii</taxon>
        <taxon>Amphioxiformes</taxon>
        <taxon>Branchiostomatidae</taxon>
        <taxon>Branchiostoma</taxon>
    </lineage>
</organism>
<keyword evidence="2" id="KW-0479">Metal-binding</keyword>
<feature type="region of interest" description="Disordered" evidence="9">
    <location>
        <begin position="561"/>
        <end position="606"/>
    </location>
</feature>
<dbReference type="FunFam" id="3.30.160.60:FF:000167">
    <property type="entry name" value="Zinc finger protein 521"/>
    <property type="match status" value="1"/>
</dbReference>
<feature type="domain" description="C2H2-type" evidence="10">
    <location>
        <begin position="248"/>
        <end position="270"/>
    </location>
</feature>
<dbReference type="InterPro" id="IPR036236">
    <property type="entry name" value="Znf_C2H2_sf"/>
</dbReference>
<feature type="domain" description="C2H2-type" evidence="10">
    <location>
        <begin position="441"/>
        <end position="469"/>
    </location>
</feature>
<dbReference type="PANTHER" id="PTHR24394:SF29">
    <property type="entry name" value="MYONEURIN"/>
    <property type="match status" value="1"/>
</dbReference>
<dbReference type="FunFam" id="3.30.160.60:FF:001465">
    <property type="entry name" value="Zinc finger protein 560"/>
    <property type="match status" value="2"/>
</dbReference>
<evidence type="ECO:0000256" key="8">
    <source>
        <dbReference type="PROSITE-ProRule" id="PRU00042"/>
    </source>
</evidence>
<keyword evidence="4 8" id="KW-0863">Zinc-finger</keyword>
<feature type="compositionally biased region" description="Acidic residues" evidence="9">
    <location>
        <begin position="26"/>
        <end position="36"/>
    </location>
</feature>
<feature type="domain" description="C2H2-type" evidence="10">
    <location>
        <begin position="1396"/>
        <end position="1424"/>
    </location>
</feature>
<feature type="domain" description="C2H2-type" evidence="10">
    <location>
        <begin position="192"/>
        <end position="219"/>
    </location>
</feature>
<feature type="domain" description="C2H2-type" evidence="10">
    <location>
        <begin position="1073"/>
        <end position="1101"/>
    </location>
</feature>
<dbReference type="GO" id="GO:0000122">
    <property type="term" value="P:negative regulation of transcription by RNA polymerase II"/>
    <property type="evidence" value="ECO:0007669"/>
    <property type="project" value="UniProtKB-ARBA"/>
</dbReference>
<dbReference type="Gene3D" id="3.30.160.60">
    <property type="entry name" value="Classic Zinc Finger"/>
    <property type="match status" value="18"/>
</dbReference>
<evidence type="ECO:0000256" key="4">
    <source>
        <dbReference type="ARBA" id="ARBA00022771"/>
    </source>
</evidence>
<feature type="domain" description="C2H2-type" evidence="10">
    <location>
        <begin position="280"/>
        <end position="308"/>
    </location>
</feature>
<dbReference type="Pfam" id="PF00096">
    <property type="entry name" value="zf-C2H2"/>
    <property type="match status" value="10"/>
</dbReference>
<feature type="compositionally biased region" description="Basic and acidic residues" evidence="9">
    <location>
        <begin position="814"/>
        <end position="824"/>
    </location>
</feature>
<feature type="domain" description="C2H2-type" evidence="10">
    <location>
        <begin position="314"/>
        <end position="342"/>
    </location>
</feature>
<dbReference type="GO" id="GO:0003677">
    <property type="term" value="F:DNA binding"/>
    <property type="evidence" value="ECO:0007669"/>
    <property type="project" value="UniProtKB-KW"/>
</dbReference>
<dbReference type="PROSITE" id="PS50157">
    <property type="entry name" value="ZINC_FINGER_C2H2_2"/>
    <property type="match status" value="26"/>
</dbReference>
<dbReference type="SUPFAM" id="SSF57667">
    <property type="entry name" value="beta-beta-alpha zinc fingers"/>
    <property type="match status" value="15"/>
</dbReference>
<feature type="domain" description="C2H2-type" evidence="10">
    <location>
        <begin position="1284"/>
        <end position="1311"/>
    </location>
</feature>
<protein>
    <submittedName>
        <fullName evidence="12">Zinc finger protein 423-like isoform X2</fullName>
    </submittedName>
</protein>
<feature type="domain" description="C2H2-type" evidence="10">
    <location>
        <begin position="1161"/>
        <end position="1188"/>
    </location>
</feature>
<keyword evidence="7" id="KW-0539">Nucleus</keyword>
<feature type="domain" description="C2H2-type" evidence="10">
    <location>
        <begin position="1368"/>
        <end position="1391"/>
    </location>
</feature>
<evidence type="ECO:0000313" key="11">
    <source>
        <dbReference type="Proteomes" id="UP000001554"/>
    </source>
</evidence>
<sequence>MSRRKQARPRALKRELENALASGAEGAEEVKEDEGECVNNNNNNGPSNQVQGSGEQEEEGPSNSMAEKGKEVQENSPRQPSERGSPGCLEEDTRQIYRCDTCGATLATLSDFMDHRNYVCGSADVETMVLRNPWGQAPMEVAEDSLDGVEYLDEELEGVPNGPYPCQFCEKTFSRLTYLKRHEQIHSDKMPFRCEYCLRLFKHKRSRDRHVKLHTGDKKYRCTYCDASFSRSDHLKIHLKTHNSDKPYRCVICNKGYTSAATLAAHAQTHHKVSDAKDEFRCFQCAETFDSASDLQGHVVTHDQGSRPNKKMMMQCNYCAELFGSVEALVQHVEDSHAKDKRNKCPLCSECFVNSEKLHEHMEAHGEDGSIHRCPYCPKQTFPSIAVLEIHLRTMHGDKPVYGHLCQYCNKEYPTLINLANHIKCDHQKEALGTDFSDTRYPCDYCTMDFGSASLLYTHVKFVHSLSKSSLKEDNVVYCPQCTMGFPTMTSFNEHAEEVHGASSLSPIPSSTNSVLSSLLNEGSINLPLEEGLRYPCPYCPEGMNLFSNFDLLRDHVQEQHGTRTQCSPVGSTPPAHTVTNSKDESKKPSPGEAGRKKKTQHSEEKNSIERNGFFCSQCDVSYLTLEAFQTHLKTHLDMLLQKHPCPKCGVEFTSEDQMLQHMLEHFMAVATEYGCQTCEKTFAKADDLQKHLFDIHAHHLYRCSLCKEMFDSKVSIQVHFAIKHSNECRLYKCTKCWGMFPSEGELVAHIKTTHLHSKPFRCIFCQEAFSSDLELQCHVTTHNKQYQCHLCEASFHVQFLLEKHVLEKHSCPMEDGKKGARSEEESESQSSPSTSTKNDSEEATERVSLDEDKLVYKCDVCDGTFTSERKLKNHRWSIHKLKPHHKGNKDLLFRFHCGVCSAAFQSEYGLKKHLNENHQNNTASKVLLEGMKDSLSTGTPPQGSMCFICMQIVMTEEEFVHHCKEHNPDIANESGGFRCVICLQFVPNMAELNHHAAVHLLAAGLGSPTSMAVYICSTCKREFTSRAHLVSTLKSGSPPTYMCTECLKEAIEDNSDESLITDVSPNSPRTVVHCSKCELKFETERELEVHFTSSHPPDKSYQCIKCQKTFATEVEIQIHVTTHMMEEGTVHECSLCRGVYDSPAKLQAHLIEHTFPDKNYQCLICGGRFATAQDIQSHAIDHGPDARKYHCPHCTLTFFFEAELQNHLLSHSEVTPGNFQCLECGQMFNNNVNLSNHLKIHASKDKTLKCSLCPEVFNSTGEMQHHHFSMHSESDLGTAKKSFKCNQCDKVFPCMSNLQGHMRIHTQGKKFPCPECSKVFALARNLTIHMRSHSGEKPYQCPLCEKRFARKENRKVHLKSHSGVKPFMCPHCGKMFSRKCHVKDHMRTHALPTMHQCPACSEAFTMEKNLKRHMKKVHKLEVSEEEDQD</sequence>
<dbReference type="FunFam" id="3.30.160.60:FF:000446">
    <property type="entry name" value="Zinc finger protein"/>
    <property type="match status" value="1"/>
</dbReference>
<feature type="domain" description="C2H2-type" evidence="10">
    <location>
        <begin position="732"/>
        <end position="760"/>
    </location>
</feature>
<dbReference type="GeneID" id="118417086"/>
<reference evidence="11" key="1">
    <citation type="journal article" date="2020" name="Nat. Ecol. Evol.">
        <title>Deeply conserved synteny resolves early events in vertebrate evolution.</title>
        <authorList>
            <person name="Simakov O."/>
            <person name="Marletaz F."/>
            <person name="Yue J.X."/>
            <person name="O'Connell B."/>
            <person name="Jenkins J."/>
            <person name="Brandt A."/>
            <person name="Calef R."/>
            <person name="Tung C.H."/>
            <person name="Huang T.K."/>
            <person name="Schmutz J."/>
            <person name="Satoh N."/>
            <person name="Yu J.K."/>
            <person name="Putnam N.H."/>
            <person name="Green R.E."/>
            <person name="Rokhsar D.S."/>
        </authorList>
    </citation>
    <scope>NUCLEOTIDE SEQUENCE [LARGE SCALE GENOMIC DNA]</scope>
    <source>
        <strain evidence="11">S238N-H82</strain>
    </source>
</reference>
<keyword evidence="6" id="KW-0238">DNA-binding</keyword>
<keyword evidence="11" id="KW-1185">Reference proteome</keyword>
<proteinExistence type="predicted"/>
<evidence type="ECO:0000256" key="9">
    <source>
        <dbReference type="SAM" id="MobiDB-lite"/>
    </source>
</evidence>
<feature type="domain" description="C2H2-type" evidence="10">
    <location>
        <begin position="674"/>
        <end position="698"/>
    </location>
</feature>
<gene>
    <name evidence="12" type="primary">LOC118417086</name>
</gene>
<keyword evidence="3" id="KW-0677">Repeat</keyword>
<feature type="region of interest" description="Disordered" evidence="9">
    <location>
        <begin position="1"/>
        <end position="89"/>
    </location>
</feature>
<feature type="domain" description="C2H2-type" evidence="10">
    <location>
        <begin position="1340"/>
        <end position="1367"/>
    </location>
</feature>
<feature type="compositionally biased region" description="Low complexity" evidence="9">
    <location>
        <begin position="39"/>
        <end position="54"/>
    </location>
</feature>
<feature type="domain" description="C2H2-type" evidence="10">
    <location>
        <begin position="343"/>
        <end position="370"/>
    </location>
</feature>
<feature type="domain" description="C2H2-type" evidence="10">
    <location>
        <begin position="220"/>
        <end position="247"/>
    </location>
</feature>
<dbReference type="SMART" id="SM00355">
    <property type="entry name" value="ZnF_C2H2"/>
    <property type="match status" value="36"/>
</dbReference>
<dbReference type="PROSITE" id="PS00028">
    <property type="entry name" value="ZINC_FINGER_C2H2_1"/>
    <property type="match status" value="28"/>
</dbReference>
<keyword evidence="5" id="KW-0862">Zinc</keyword>
<dbReference type="PANTHER" id="PTHR24394">
    <property type="entry name" value="ZINC FINGER PROTEIN"/>
    <property type="match status" value="1"/>
</dbReference>
<feature type="compositionally biased region" description="Low complexity" evidence="9">
    <location>
        <begin position="829"/>
        <end position="838"/>
    </location>
</feature>
<feature type="domain" description="C2H2-type" evidence="10">
    <location>
        <begin position="1312"/>
        <end position="1339"/>
    </location>
</feature>
<name>A0A9J7LAI1_BRAFL</name>
<feature type="domain" description="C2H2-type" evidence="10">
    <location>
        <begin position="857"/>
        <end position="880"/>
    </location>
</feature>
<evidence type="ECO:0000256" key="7">
    <source>
        <dbReference type="ARBA" id="ARBA00023242"/>
    </source>
</evidence>
<evidence type="ECO:0000259" key="10">
    <source>
        <dbReference type="PROSITE" id="PS50157"/>
    </source>
</evidence>
<dbReference type="InterPro" id="IPR013087">
    <property type="entry name" value="Znf_C2H2_type"/>
</dbReference>
<dbReference type="FunFam" id="3.30.160.60:FF:000630">
    <property type="entry name" value="Zinc finger protein 180"/>
    <property type="match status" value="1"/>
</dbReference>
<feature type="region of interest" description="Disordered" evidence="9">
    <location>
        <begin position="814"/>
        <end position="849"/>
    </location>
</feature>
<evidence type="ECO:0000256" key="2">
    <source>
        <dbReference type="ARBA" id="ARBA00022723"/>
    </source>
</evidence>
<accession>A0A9J7LAI1</accession>
<comment type="subcellular location">
    <subcellularLocation>
        <location evidence="1">Nucleus</location>
    </subcellularLocation>
</comment>
<feature type="compositionally biased region" description="Basic and acidic residues" evidence="9">
    <location>
        <begin position="839"/>
        <end position="849"/>
    </location>
</feature>
<evidence type="ECO:0000256" key="1">
    <source>
        <dbReference type="ARBA" id="ARBA00004123"/>
    </source>
</evidence>
<feature type="domain" description="C2H2-type" evidence="10">
    <location>
        <begin position="1249"/>
        <end position="1277"/>
    </location>
</feature>
<dbReference type="GO" id="GO:0005634">
    <property type="term" value="C:nucleus"/>
    <property type="evidence" value="ECO:0007669"/>
    <property type="project" value="UniProtKB-SubCell"/>
</dbReference>
<dbReference type="FunFam" id="3.30.160.60:FF:000483">
    <property type="entry name" value="Zinc finger protein 423"/>
    <property type="match status" value="1"/>
</dbReference>